<evidence type="ECO:0000256" key="1">
    <source>
        <dbReference type="SAM" id="MobiDB-lite"/>
    </source>
</evidence>
<evidence type="ECO:0000313" key="2">
    <source>
        <dbReference type="EMBL" id="BAS95563.1"/>
    </source>
</evidence>
<reference evidence="3" key="1">
    <citation type="journal article" date="2005" name="Nature">
        <title>The map-based sequence of the rice genome.</title>
        <authorList>
            <consortium name="International rice genome sequencing project (IRGSP)"/>
            <person name="Matsumoto T."/>
            <person name="Wu J."/>
            <person name="Kanamori H."/>
            <person name="Katayose Y."/>
            <person name="Fujisawa M."/>
            <person name="Namiki N."/>
            <person name="Mizuno H."/>
            <person name="Yamamoto K."/>
            <person name="Antonio B.A."/>
            <person name="Baba T."/>
            <person name="Sakata K."/>
            <person name="Nagamura Y."/>
            <person name="Aoki H."/>
            <person name="Arikawa K."/>
            <person name="Arita K."/>
            <person name="Bito T."/>
            <person name="Chiden Y."/>
            <person name="Fujitsuka N."/>
            <person name="Fukunaka R."/>
            <person name="Hamada M."/>
            <person name="Harada C."/>
            <person name="Hayashi A."/>
            <person name="Hijishita S."/>
            <person name="Honda M."/>
            <person name="Hosokawa S."/>
            <person name="Ichikawa Y."/>
            <person name="Idonuma A."/>
            <person name="Iijima M."/>
            <person name="Ikeda M."/>
            <person name="Ikeno M."/>
            <person name="Ito K."/>
            <person name="Ito S."/>
            <person name="Ito T."/>
            <person name="Ito Y."/>
            <person name="Ito Y."/>
            <person name="Iwabuchi A."/>
            <person name="Kamiya K."/>
            <person name="Karasawa W."/>
            <person name="Kurita K."/>
            <person name="Katagiri S."/>
            <person name="Kikuta A."/>
            <person name="Kobayashi H."/>
            <person name="Kobayashi N."/>
            <person name="Machita K."/>
            <person name="Maehara T."/>
            <person name="Masukawa M."/>
            <person name="Mizubayashi T."/>
            <person name="Mukai Y."/>
            <person name="Nagasaki H."/>
            <person name="Nagata Y."/>
            <person name="Naito S."/>
            <person name="Nakashima M."/>
            <person name="Nakama Y."/>
            <person name="Nakamichi Y."/>
            <person name="Nakamura M."/>
            <person name="Meguro A."/>
            <person name="Negishi M."/>
            <person name="Ohta I."/>
            <person name="Ohta T."/>
            <person name="Okamoto M."/>
            <person name="Ono N."/>
            <person name="Saji S."/>
            <person name="Sakaguchi M."/>
            <person name="Sakai K."/>
            <person name="Shibata M."/>
            <person name="Shimokawa T."/>
            <person name="Song J."/>
            <person name="Takazaki Y."/>
            <person name="Terasawa K."/>
            <person name="Tsugane M."/>
            <person name="Tsuji K."/>
            <person name="Ueda S."/>
            <person name="Waki K."/>
            <person name="Yamagata H."/>
            <person name="Yamamoto M."/>
            <person name="Yamamoto S."/>
            <person name="Yamane H."/>
            <person name="Yoshiki S."/>
            <person name="Yoshihara R."/>
            <person name="Yukawa K."/>
            <person name="Zhong H."/>
            <person name="Yano M."/>
            <person name="Yuan Q."/>
            <person name="Ouyang S."/>
            <person name="Liu J."/>
            <person name="Jones K.M."/>
            <person name="Gansberger K."/>
            <person name="Moffat K."/>
            <person name="Hill J."/>
            <person name="Bera J."/>
            <person name="Fadrosh D."/>
            <person name="Jin S."/>
            <person name="Johri S."/>
            <person name="Kim M."/>
            <person name="Overton L."/>
            <person name="Reardon M."/>
            <person name="Tsitrin T."/>
            <person name="Vuong H."/>
            <person name="Weaver B."/>
            <person name="Ciecko A."/>
            <person name="Tallon L."/>
            <person name="Jackson J."/>
            <person name="Pai G."/>
            <person name="Aken S.V."/>
            <person name="Utterback T."/>
            <person name="Reidmuller S."/>
            <person name="Feldblyum T."/>
            <person name="Hsiao J."/>
            <person name="Zismann V."/>
            <person name="Iobst S."/>
            <person name="de Vazeille A.R."/>
            <person name="Buell C.R."/>
            <person name="Ying K."/>
            <person name="Li Y."/>
            <person name="Lu T."/>
            <person name="Huang Y."/>
            <person name="Zhao Q."/>
            <person name="Feng Q."/>
            <person name="Zhang L."/>
            <person name="Zhu J."/>
            <person name="Weng Q."/>
            <person name="Mu J."/>
            <person name="Lu Y."/>
            <person name="Fan D."/>
            <person name="Liu Y."/>
            <person name="Guan J."/>
            <person name="Zhang Y."/>
            <person name="Yu S."/>
            <person name="Liu X."/>
            <person name="Zhang Y."/>
            <person name="Hong G."/>
            <person name="Han B."/>
            <person name="Choisne N."/>
            <person name="Demange N."/>
            <person name="Orjeda G."/>
            <person name="Samain S."/>
            <person name="Cattolico L."/>
            <person name="Pelletier E."/>
            <person name="Couloux A."/>
            <person name="Segurens B."/>
            <person name="Wincker P."/>
            <person name="D'Hont A."/>
            <person name="Scarpelli C."/>
            <person name="Weissenbach J."/>
            <person name="Salanoubat M."/>
            <person name="Quetier F."/>
            <person name="Yu Y."/>
            <person name="Kim H.R."/>
            <person name="Rambo T."/>
            <person name="Currie J."/>
            <person name="Collura K."/>
            <person name="Luo M."/>
            <person name="Yang T."/>
            <person name="Ammiraju J.S.S."/>
            <person name="Engler F."/>
            <person name="Soderlund C."/>
            <person name="Wing R.A."/>
            <person name="Palmer L.E."/>
            <person name="de la Bastide M."/>
            <person name="Spiegel L."/>
            <person name="Nascimento L."/>
            <person name="Zutavern T."/>
            <person name="O'Shaughnessy A."/>
            <person name="Dike S."/>
            <person name="Dedhia N."/>
            <person name="Preston R."/>
            <person name="Balija V."/>
            <person name="McCombie W.R."/>
            <person name="Chow T."/>
            <person name="Chen H."/>
            <person name="Chung M."/>
            <person name="Chen C."/>
            <person name="Shaw J."/>
            <person name="Wu H."/>
            <person name="Hsiao K."/>
            <person name="Chao Y."/>
            <person name="Chu M."/>
            <person name="Cheng C."/>
            <person name="Hour A."/>
            <person name="Lee P."/>
            <person name="Lin S."/>
            <person name="Lin Y."/>
            <person name="Liou J."/>
            <person name="Liu S."/>
            <person name="Hsing Y."/>
            <person name="Raghuvanshi S."/>
            <person name="Mohanty A."/>
            <person name="Bharti A.K."/>
            <person name="Gaur A."/>
            <person name="Gupta V."/>
            <person name="Kumar D."/>
            <person name="Ravi V."/>
            <person name="Vij S."/>
            <person name="Kapur A."/>
            <person name="Khurana P."/>
            <person name="Khurana P."/>
            <person name="Khurana J.P."/>
            <person name="Tyagi A.K."/>
            <person name="Gaikwad K."/>
            <person name="Singh A."/>
            <person name="Dalal V."/>
            <person name="Srivastava S."/>
            <person name="Dixit A."/>
            <person name="Pal A.K."/>
            <person name="Ghazi I.A."/>
            <person name="Yadav M."/>
            <person name="Pandit A."/>
            <person name="Bhargava A."/>
            <person name="Sureshbabu K."/>
            <person name="Batra K."/>
            <person name="Sharma T.R."/>
            <person name="Mohapatra T."/>
            <person name="Singh N.K."/>
            <person name="Messing J."/>
            <person name="Nelson A.B."/>
            <person name="Fuks G."/>
            <person name="Kavchok S."/>
            <person name="Keizer G."/>
            <person name="Linton E."/>
            <person name="Llaca V."/>
            <person name="Song R."/>
            <person name="Tanyolac B."/>
            <person name="Young S."/>
            <person name="Ho-Il K."/>
            <person name="Hahn J.H."/>
            <person name="Sangsakoo G."/>
            <person name="Vanavichit A."/>
            <person name="de Mattos Luiz.A.T."/>
            <person name="Zimmer P.D."/>
            <person name="Malone G."/>
            <person name="Dellagostin O."/>
            <person name="de Oliveira A.C."/>
            <person name="Bevan M."/>
            <person name="Bancroft I."/>
            <person name="Minx P."/>
            <person name="Cordum H."/>
            <person name="Wilson R."/>
            <person name="Cheng Z."/>
            <person name="Jin W."/>
            <person name="Jiang J."/>
            <person name="Leong S.A."/>
            <person name="Iwama H."/>
            <person name="Gojobori T."/>
            <person name="Itoh T."/>
            <person name="Niimura Y."/>
            <person name="Fujii Y."/>
            <person name="Habara T."/>
            <person name="Sakai H."/>
            <person name="Sato Y."/>
            <person name="Wilson G."/>
            <person name="Kumar K."/>
            <person name="McCouch S."/>
            <person name="Juretic N."/>
            <person name="Hoen D."/>
            <person name="Wright S."/>
            <person name="Bruskiewich R."/>
            <person name="Bureau T."/>
            <person name="Miyao A."/>
            <person name="Hirochika H."/>
            <person name="Nishikawa T."/>
            <person name="Kadowaki K."/>
            <person name="Sugiura M."/>
            <person name="Burr B."/>
            <person name="Sasaki T."/>
        </authorList>
    </citation>
    <scope>NUCLEOTIDE SEQUENCE [LARGE SCALE GENOMIC DNA]</scope>
    <source>
        <strain evidence="3">cv. Nipponbare</strain>
    </source>
</reference>
<evidence type="ECO:0000313" key="3">
    <source>
        <dbReference type="Proteomes" id="UP000059680"/>
    </source>
</evidence>
<dbReference type="Proteomes" id="UP000059680">
    <property type="component" value="Chromosome 5"/>
</dbReference>
<feature type="non-terminal residue" evidence="2">
    <location>
        <position position="1"/>
    </location>
</feature>
<gene>
    <name evidence="2" type="ordered locus">Os05g0584950</name>
    <name evidence="2" type="ORF">OSNPB_050584950</name>
</gene>
<reference evidence="2 3" key="2">
    <citation type="journal article" date="2013" name="Plant Cell Physiol.">
        <title>Rice Annotation Project Database (RAP-DB): an integrative and interactive database for rice genomics.</title>
        <authorList>
            <person name="Sakai H."/>
            <person name="Lee S.S."/>
            <person name="Tanaka T."/>
            <person name="Numa H."/>
            <person name="Kim J."/>
            <person name="Kawahara Y."/>
            <person name="Wakimoto H."/>
            <person name="Yang C.C."/>
            <person name="Iwamoto M."/>
            <person name="Abe T."/>
            <person name="Yamada Y."/>
            <person name="Muto A."/>
            <person name="Inokuchi H."/>
            <person name="Ikemura T."/>
            <person name="Matsumoto T."/>
            <person name="Sasaki T."/>
            <person name="Itoh T."/>
        </authorList>
    </citation>
    <scope>NUCLEOTIDE SEQUENCE [LARGE SCALE GENOMIC DNA]</scope>
    <source>
        <strain evidence="3">cv. Nipponbare</strain>
    </source>
</reference>
<dbReference type="EMBL" id="AP014961">
    <property type="protein sequence ID" value="BAS95563.1"/>
    <property type="molecule type" value="Genomic_DNA"/>
</dbReference>
<accession>A0A0P0WRL8</accession>
<dbReference type="PaxDb" id="39947-A0A0P0WRL8"/>
<organism evidence="2 3">
    <name type="scientific">Oryza sativa subsp. japonica</name>
    <name type="common">Rice</name>
    <dbReference type="NCBI Taxonomy" id="39947"/>
    <lineage>
        <taxon>Eukaryota</taxon>
        <taxon>Viridiplantae</taxon>
        <taxon>Streptophyta</taxon>
        <taxon>Embryophyta</taxon>
        <taxon>Tracheophyta</taxon>
        <taxon>Spermatophyta</taxon>
        <taxon>Magnoliopsida</taxon>
        <taxon>Liliopsida</taxon>
        <taxon>Poales</taxon>
        <taxon>Poaceae</taxon>
        <taxon>BOP clade</taxon>
        <taxon>Oryzoideae</taxon>
        <taxon>Oryzeae</taxon>
        <taxon>Oryzinae</taxon>
        <taxon>Oryza</taxon>
        <taxon>Oryza sativa</taxon>
    </lineage>
</organism>
<dbReference type="Gramene" id="Os05t0584950-00">
    <property type="protein sequence ID" value="Os05t0584950-00"/>
    <property type="gene ID" value="Os05g0584950"/>
</dbReference>
<dbReference type="AlphaFoldDB" id="A0A0P0WRL8"/>
<sequence>GPRPPHRRIHARGVSPPLAVGFRRRIANQAAGSQPARNRARAPRASPPLSAAAQGHRRSPHLLHRVQRLHWPPRPTPSVRHQATWFFPIEVSICISCVFPHLILVLSVLSSPKSNEFWKWQCISSTRTYCYC</sequence>
<keyword evidence="3" id="KW-1185">Reference proteome</keyword>
<reference evidence="2 3" key="3">
    <citation type="journal article" date="2013" name="Rice">
        <title>Improvement of the Oryza sativa Nipponbare reference genome using next generation sequence and optical map data.</title>
        <authorList>
            <person name="Kawahara Y."/>
            <person name="de la Bastide M."/>
            <person name="Hamilton J.P."/>
            <person name="Kanamori H."/>
            <person name="McCombie W.R."/>
            <person name="Ouyang S."/>
            <person name="Schwartz D.C."/>
            <person name="Tanaka T."/>
            <person name="Wu J."/>
            <person name="Zhou S."/>
            <person name="Childs K.L."/>
            <person name="Davidson R.M."/>
            <person name="Lin H."/>
            <person name="Quesada-Ocampo L."/>
            <person name="Vaillancourt B."/>
            <person name="Sakai H."/>
            <person name="Lee S.S."/>
            <person name="Kim J."/>
            <person name="Numa H."/>
            <person name="Itoh T."/>
            <person name="Buell C.R."/>
            <person name="Matsumoto T."/>
        </authorList>
    </citation>
    <scope>NUCLEOTIDE SEQUENCE [LARGE SCALE GENOMIC DNA]</scope>
    <source>
        <strain evidence="3">cv. Nipponbare</strain>
    </source>
</reference>
<feature type="region of interest" description="Disordered" evidence="1">
    <location>
        <begin position="29"/>
        <end position="59"/>
    </location>
</feature>
<name>A0A0P0WRL8_ORYSJ</name>
<dbReference type="InParanoid" id="A0A0P0WRL8"/>
<proteinExistence type="predicted"/>
<feature type="compositionally biased region" description="Low complexity" evidence="1">
    <location>
        <begin position="43"/>
        <end position="53"/>
    </location>
</feature>
<protein>
    <submittedName>
        <fullName evidence="2">Os05g0584950 protein</fullName>
    </submittedName>
</protein>